<comment type="caution">
    <text evidence="1">The sequence shown here is derived from an EMBL/GenBank/DDBJ whole genome shotgun (WGS) entry which is preliminary data.</text>
</comment>
<dbReference type="Proteomes" id="UP001301958">
    <property type="component" value="Unassembled WGS sequence"/>
</dbReference>
<dbReference type="AlphaFoldDB" id="A0AAN7H5X1"/>
<dbReference type="PANTHER" id="PTHR10039:SF5">
    <property type="entry name" value="NACHT DOMAIN-CONTAINING PROTEIN"/>
    <property type="match status" value="1"/>
</dbReference>
<protein>
    <submittedName>
        <fullName evidence="1">Uncharacterized protein</fullName>
    </submittedName>
</protein>
<dbReference type="PANTHER" id="PTHR10039">
    <property type="entry name" value="AMELOGENIN"/>
    <property type="match status" value="1"/>
</dbReference>
<evidence type="ECO:0000313" key="1">
    <source>
        <dbReference type="EMBL" id="KAK4228859.1"/>
    </source>
</evidence>
<sequence length="429" mass="49108">MVETKPNNHSQFRKEPVQDREALVGDISLAAEGVFLWASLVVKEMRYKLDSEQKIPALRAVLNWLPTKLEACFERILMDRILCSSDKEEATICLRIAMFAVQSERWDPFGLWFYSRICGVLRDESTQHGSDTEEADRNCAFHFDQRTPGLFRGLMVIQPHRDNDSDSDSDSEVDDMEPEMFHSTLLFIHRSVYDYLQTKKAREALQDVFSDNDVVRVIFRSLLLAVRKMPSERSVEHDHFLHGLWVTVIAVIPLIQHLDICDQNKSLLENLETELLVRQLGCCAETGEIDWSVSRASNFSGATIFTGDGLISLFSLSYLMGYDMFTCGLQVRTHWNNEKFVKASLLCRGTDKREYAESVAGLLLLLRCGCDPNYDITSRDGSKGSAWMRILHTTIKSGEIFDMQKDENNSKRTIFKAFFSPWSGTEDYS</sequence>
<gene>
    <name evidence="1" type="ORF">QBC38DRAFT_453860</name>
</gene>
<accession>A0AAN7H5X1</accession>
<dbReference type="EMBL" id="MU865314">
    <property type="protein sequence ID" value="KAK4228859.1"/>
    <property type="molecule type" value="Genomic_DNA"/>
</dbReference>
<evidence type="ECO:0000313" key="2">
    <source>
        <dbReference type="Proteomes" id="UP001301958"/>
    </source>
</evidence>
<reference evidence="1" key="2">
    <citation type="submission" date="2023-05" db="EMBL/GenBank/DDBJ databases">
        <authorList>
            <consortium name="Lawrence Berkeley National Laboratory"/>
            <person name="Steindorff A."/>
            <person name="Hensen N."/>
            <person name="Bonometti L."/>
            <person name="Westerberg I."/>
            <person name="Brannstrom I.O."/>
            <person name="Guillou S."/>
            <person name="Cros-Aarteil S."/>
            <person name="Calhoun S."/>
            <person name="Haridas S."/>
            <person name="Kuo A."/>
            <person name="Mondo S."/>
            <person name="Pangilinan J."/>
            <person name="Riley R."/>
            <person name="Labutti K."/>
            <person name="Andreopoulos B."/>
            <person name="Lipzen A."/>
            <person name="Chen C."/>
            <person name="Yanf M."/>
            <person name="Daum C."/>
            <person name="Ng V."/>
            <person name="Clum A."/>
            <person name="Ohm R."/>
            <person name="Martin F."/>
            <person name="Silar P."/>
            <person name="Natvig D."/>
            <person name="Lalanne C."/>
            <person name="Gautier V."/>
            <person name="Ament-Velasquez S.L."/>
            <person name="Kruys A."/>
            <person name="Hutchinson M.I."/>
            <person name="Powell A.J."/>
            <person name="Barry K."/>
            <person name="Miller A.N."/>
            <person name="Grigoriev I.V."/>
            <person name="Debuchy R."/>
            <person name="Gladieux P."/>
            <person name="Thoren M.H."/>
            <person name="Johannesson H."/>
        </authorList>
    </citation>
    <scope>NUCLEOTIDE SEQUENCE</scope>
    <source>
        <strain evidence="1">CBS 990.96</strain>
    </source>
</reference>
<reference evidence="1" key="1">
    <citation type="journal article" date="2023" name="Mol. Phylogenet. Evol.">
        <title>Genome-scale phylogeny and comparative genomics of the fungal order Sordariales.</title>
        <authorList>
            <person name="Hensen N."/>
            <person name="Bonometti L."/>
            <person name="Westerberg I."/>
            <person name="Brannstrom I.O."/>
            <person name="Guillou S."/>
            <person name="Cros-Aarteil S."/>
            <person name="Calhoun S."/>
            <person name="Haridas S."/>
            <person name="Kuo A."/>
            <person name="Mondo S."/>
            <person name="Pangilinan J."/>
            <person name="Riley R."/>
            <person name="LaButti K."/>
            <person name="Andreopoulos B."/>
            <person name="Lipzen A."/>
            <person name="Chen C."/>
            <person name="Yan M."/>
            <person name="Daum C."/>
            <person name="Ng V."/>
            <person name="Clum A."/>
            <person name="Steindorff A."/>
            <person name="Ohm R.A."/>
            <person name="Martin F."/>
            <person name="Silar P."/>
            <person name="Natvig D.O."/>
            <person name="Lalanne C."/>
            <person name="Gautier V."/>
            <person name="Ament-Velasquez S.L."/>
            <person name="Kruys A."/>
            <person name="Hutchinson M.I."/>
            <person name="Powell A.J."/>
            <person name="Barry K."/>
            <person name="Miller A.N."/>
            <person name="Grigoriev I.V."/>
            <person name="Debuchy R."/>
            <person name="Gladieux P."/>
            <person name="Hiltunen Thoren M."/>
            <person name="Johannesson H."/>
        </authorList>
    </citation>
    <scope>NUCLEOTIDE SEQUENCE</scope>
    <source>
        <strain evidence="1">CBS 990.96</strain>
    </source>
</reference>
<keyword evidence="2" id="KW-1185">Reference proteome</keyword>
<organism evidence="1 2">
    <name type="scientific">Podospora fimiseda</name>
    <dbReference type="NCBI Taxonomy" id="252190"/>
    <lineage>
        <taxon>Eukaryota</taxon>
        <taxon>Fungi</taxon>
        <taxon>Dikarya</taxon>
        <taxon>Ascomycota</taxon>
        <taxon>Pezizomycotina</taxon>
        <taxon>Sordariomycetes</taxon>
        <taxon>Sordariomycetidae</taxon>
        <taxon>Sordariales</taxon>
        <taxon>Podosporaceae</taxon>
        <taxon>Podospora</taxon>
    </lineage>
</organism>
<proteinExistence type="predicted"/>
<name>A0AAN7H5X1_9PEZI</name>